<dbReference type="InterPro" id="IPR053249">
    <property type="entry name" value="LFS"/>
</dbReference>
<comment type="subcellular location">
    <subcellularLocation>
        <location evidence="1">Cell membrane</location>
    </subcellularLocation>
</comment>
<evidence type="ECO:0000256" key="3">
    <source>
        <dbReference type="SAM" id="MobiDB-lite"/>
    </source>
</evidence>
<dbReference type="Gene3D" id="3.30.530.20">
    <property type="match status" value="1"/>
</dbReference>
<dbReference type="PANTHER" id="PTHR33789:SF15">
    <property type="entry name" value="LACHRYMATORY-FACTOR SYNTHASE"/>
    <property type="match status" value="1"/>
</dbReference>
<protein>
    <submittedName>
        <fullName evidence="4">Uncharacterized protein</fullName>
    </submittedName>
</protein>
<gene>
    <name evidence="4" type="ORF">TAV2_LOCUS14298</name>
</gene>
<dbReference type="GO" id="GO:0004864">
    <property type="term" value="F:protein phosphatase inhibitor activity"/>
    <property type="evidence" value="ECO:0007669"/>
    <property type="project" value="UniProtKB-ARBA"/>
</dbReference>
<dbReference type="AlphaFoldDB" id="A0AAU9SE79"/>
<dbReference type="InterPro" id="IPR019587">
    <property type="entry name" value="Polyketide_cyclase/dehydratase"/>
</dbReference>
<name>A0AAU9SE79_THLAR</name>
<feature type="non-terminal residue" evidence="4">
    <location>
        <position position="1"/>
    </location>
</feature>
<dbReference type="SUPFAM" id="SSF55961">
    <property type="entry name" value="Bet v1-like"/>
    <property type="match status" value="1"/>
</dbReference>
<proteinExistence type="predicted"/>
<dbReference type="EMBL" id="OU466860">
    <property type="protein sequence ID" value="CAH2060599.1"/>
    <property type="molecule type" value="Genomic_DNA"/>
</dbReference>
<evidence type="ECO:0000313" key="5">
    <source>
        <dbReference type="Proteomes" id="UP000836841"/>
    </source>
</evidence>
<dbReference type="PANTHER" id="PTHR33789">
    <property type="entry name" value="LACHRYMATORY-FACTOR SYNTHASE"/>
    <property type="match status" value="1"/>
</dbReference>
<sequence>KPNQIWPLFTDFFNFNKWLPTLATCHDVQSINGEPGCLRFRSGSSIRSNSIESTAGWSREKVVAVDHAEHVLRYEIVETPPETEDSVSEVSPPEAEDSVSEVSPPEAEDLRFNKEERQEEHSLTHSYRLTKKVRILPCGEDGEIEGCVIEWDFTVDPVGGLSLDDLVMKYEKALRIIAKNMEEALTRT</sequence>
<keyword evidence="5" id="KW-1185">Reference proteome</keyword>
<feature type="region of interest" description="Disordered" evidence="3">
    <location>
        <begin position="77"/>
        <end position="123"/>
    </location>
</feature>
<keyword evidence="2" id="KW-0472">Membrane</keyword>
<evidence type="ECO:0000313" key="4">
    <source>
        <dbReference type="EMBL" id="CAH2060599.1"/>
    </source>
</evidence>
<dbReference type="CDD" id="cd07821">
    <property type="entry name" value="PYR_PYL_RCAR_like"/>
    <property type="match status" value="1"/>
</dbReference>
<feature type="compositionally biased region" description="Basic and acidic residues" evidence="3">
    <location>
        <begin position="108"/>
        <end position="123"/>
    </location>
</feature>
<dbReference type="GO" id="GO:0005886">
    <property type="term" value="C:plasma membrane"/>
    <property type="evidence" value="ECO:0007669"/>
    <property type="project" value="UniProtKB-SubCell"/>
</dbReference>
<evidence type="ECO:0000256" key="1">
    <source>
        <dbReference type="ARBA" id="ARBA00004236"/>
    </source>
</evidence>
<feature type="non-terminal residue" evidence="4">
    <location>
        <position position="188"/>
    </location>
</feature>
<accession>A0AAU9SE79</accession>
<evidence type="ECO:0000256" key="2">
    <source>
        <dbReference type="ARBA" id="ARBA00022475"/>
    </source>
</evidence>
<reference evidence="4 5" key="1">
    <citation type="submission" date="2022-03" db="EMBL/GenBank/DDBJ databases">
        <authorList>
            <person name="Nunn A."/>
            <person name="Chopra R."/>
            <person name="Nunn A."/>
            <person name="Contreras Garrido A."/>
        </authorList>
    </citation>
    <scope>NUCLEOTIDE SEQUENCE [LARGE SCALE GENOMIC DNA]</scope>
</reference>
<keyword evidence="2" id="KW-1003">Cell membrane</keyword>
<dbReference type="Proteomes" id="UP000836841">
    <property type="component" value="Chromosome 4"/>
</dbReference>
<organism evidence="4 5">
    <name type="scientific">Thlaspi arvense</name>
    <name type="common">Field penny-cress</name>
    <dbReference type="NCBI Taxonomy" id="13288"/>
    <lineage>
        <taxon>Eukaryota</taxon>
        <taxon>Viridiplantae</taxon>
        <taxon>Streptophyta</taxon>
        <taxon>Embryophyta</taxon>
        <taxon>Tracheophyta</taxon>
        <taxon>Spermatophyta</taxon>
        <taxon>Magnoliopsida</taxon>
        <taxon>eudicotyledons</taxon>
        <taxon>Gunneridae</taxon>
        <taxon>Pentapetalae</taxon>
        <taxon>rosids</taxon>
        <taxon>malvids</taxon>
        <taxon>Brassicales</taxon>
        <taxon>Brassicaceae</taxon>
        <taxon>Thlaspideae</taxon>
        <taxon>Thlaspi</taxon>
    </lineage>
</organism>
<dbReference type="InterPro" id="IPR023393">
    <property type="entry name" value="START-like_dom_sf"/>
</dbReference>
<dbReference type="Pfam" id="PF10604">
    <property type="entry name" value="Polyketide_cyc2"/>
    <property type="match status" value="1"/>
</dbReference>